<dbReference type="InterPro" id="IPR052381">
    <property type="entry name" value="AAA_domain_protein"/>
</dbReference>
<dbReference type="EMBL" id="RSCL01000012">
    <property type="protein sequence ID" value="RUT03796.1"/>
    <property type="molecule type" value="Genomic_DNA"/>
</dbReference>
<keyword evidence="1" id="KW-0547">Nucleotide-binding</keyword>
<dbReference type="AlphaFoldDB" id="A0A433VCG4"/>
<dbReference type="InterPro" id="IPR003593">
    <property type="entry name" value="AAA+_ATPase"/>
</dbReference>
<evidence type="ECO:0000256" key="4">
    <source>
        <dbReference type="ARBA" id="ARBA00040480"/>
    </source>
</evidence>
<evidence type="ECO:0000259" key="5">
    <source>
        <dbReference type="SMART" id="SM00382"/>
    </source>
</evidence>
<dbReference type="GO" id="GO:0005524">
    <property type="term" value="F:ATP binding"/>
    <property type="evidence" value="ECO:0007669"/>
    <property type="project" value="UniProtKB-KW"/>
</dbReference>
<protein>
    <recommendedName>
        <fullName evidence="4">Uncharacterized AAA domain-containing protein ycf46</fullName>
    </recommendedName>
</protein>
<comment type="similarity">
    <text evidence="3">Belongs to the AAA ATPase family. Highly divergent.</text>
</comment>
<evidence type="ECO:0000256" key="1">
    <source>
        <dbReference type="ARBA" id="ARBA00022741"/>
    </source>
</evidence>
<organism evidence="6 7">
    <name type="scientific">Dulcicalothrix desertica PCC 7102</name>
    <dbReference type="NCBI Taxonomy" id="232991"/>
    <lineage>
        <taxon>Bacteria</taxon>
        <taxon>Bacillati</taxon>
        <taxon>Cyanobacteriota</taxon>
        <taxon>Cyanophyceae</taxon>
        <taxon>Nostocales</taxon>
        <taxon>Calotrichaceae</taxon>
        <taxon>Dulcicalothrix</taxon>
    </lineage>
</organism>
<sequence>MKFKDLPLLFDQGQTAIAIEAPLTERMKVLEFLYEIAQSRNLPLYFWNQGYTRLQQVVELTRLIPTNAECTSGLVWLLEHDDAPGVFAFEGVISQVDATGKSSQQTTAVLSNLIYSLRANNNQQFIVCMESYAEFSPYMAPLLPTISYTLPSITELRQAIKKLIETRFELDAKFEALIRTCLGIPMGELEVLLARSLGFAHTLEELTNAVLVYKKGKLKGQGIEFINEPDVPEAGGLDLLEEILERATALLQPEAKHYNLRFPKGMILWGPPGTGKSLSAKLAASKMGVPMVAADWAGLRGATAYESRKNLREFLQFCDASGEYGLVLYFDDFDKGFAGFDSDSDGGVSRQLAGKLLTWMQERSSQVLVMATVNRLEFLPPELIRRFDEIIFVDLPHTGARYEIFKLHLAKYFPGLDFNDKDWWRLLNETKLLTPAEIALLVRKTAEEAFYRHSKQFLNGELEKQPLKVTIQDFLEQRYNFTPSMIREEDKIIEIRNKAAYARPAASPDTSRWAKQPEILFGS</sequence>
<dbReference type="GO" id="GO:0016887">
    <property type="term" value="F:ATP hydrolysis activity"/>
    <property type="evidence" value="ECO:0007669"/>
    <property type="project" value="InterPro"/>
</dbReference>
<evidence type="ECO:0000313" key="6">
    <source>
        <dbReference type="EMBL" id="RUT03796.1"/>
    </source>
</evidence>
<keyword evidence="7" id="KW-1185">Reference proteome</keyword>
<reference evidence="6" key="1">
    <citation type="submission" date="2018-12" db="EMBL/GenBank/DDBJ databases">
        <authorList>
            <person name="Will S."/>
            <person name="Neumann-Schaal M."/>
            <person name="Henke P."/>
        </authorList>
    </citation>
    <scope>NUCLEOTIDE SEQUENCE</scope>
    <source>
        <strain evidence="6">PCC 7102</strain>
    </source>
</reference>
<dbReference type="Proteomes" id="UP000271624">
    <property type="component" value="Unassembled WGS sequence"/>
</dbReference>
<dbReference type="PANTHER" id="PTHR42960:SF1">
    <property type="entry name" value="YCF46 PROTEIN"/>
    <property type="match status" value="1"/>
</dbReference>
<dbReference type="Gene3D" id="3.40.50.300">
    <property type="entry name" value="P-loop containing nucleotide triphosphate hydrolases"/>
    <property type="match status" value="1"/>
</dbReference>
<name>A0A433VCG4_9CYAN</name>
<evidence type="ECO:0000256" key="2">
    <source>
        <dbReference type="ARBA" id="ARBA00022840"/>
    </source>
</evidence>
<dbReference type="SUPFAM" id="SSF52540">
    <property type="entry name" value="P-loop containing nucleoside triphosphate hydrolases"/>
    <property type="match status" value="1"/>
</dbReference>
<proteinExistence type="inferred from homology"/>
<gene>
    <name evidence="6" type="ORF">DSM106972_047100</name>
</gene>
<dbReference type="PANTHER" id="PTHR42960">
    <property type="entry name" value="YCF46 PROTEIN"/>
    <property type="match status" value="1"/>
</dbReference>
<dbReference type="Gene3D" id="1.10.8.60">
    <property type="match status" value="1"/>
</dbReference>
<accession>A0A433VCG4</accession>
<dbReference type="InterPro" id="IPR003959">
    <property type="entry name" value="ATPase_AAA_core"/>
</dbReference>
<reference evidence="6" key="2">
    <citation type="journal article" date="2019" name="Genome Biol. Evol.">
        <title>Day and night: Metabolic profiles and evolutionary relationships of six axenic non-marine cyanobacteria.</title>
        <authorList>
            <person name="Will S.E."/>
            <person name="Henke P."/>
            <person name="Boedeker C."/>
            <person name="Huang S."/>
            <person name="Brinkmann H."/>
            <person name="Rohde M."/>
            <person name="Jarek M."/>
            <person name="Friedl T."/>
            <person name="Seufert S."/>
            <person name="Schumacher M."/>
            <person name="Overmann J."/>
            <person name="Neumann-Schaal M."/>
            <person name="Petersen J."/>
        </authorList>
    </citation>
    <scope>NUCLEOTIDE SEQUENCE [LARGE SCALE GENOMIC DNA]</scope>
    <source>
        <strain evidence="6">PCC 7102</strain>
    </source>
</reference>
<evidence type="ECO:0000256" key="3">
    <source>
        <dbReference type="ARBA" id="ARBA00038088"/>
    </source>
</evidence>
<keyword evidence="2" id="KW-0067">ATP-binding</keyword>
<feature type="domain" description="AAA+ ATPase" evidence="5">
    <location>
        <begin position="262"/>
        <end position="397"/>
    </location>
</feature>
<comment type="caution">
    <text evidence="6">The sequence shown here is derived from an EMBL/GenBank/DDBJ whole genome shotgun (WGS) entry which is preliminary data.</text>
</comment>
<dbReference type="InterPro" id="IPR027417">
    <property type="entry name" value="P-loop_NTPase"/>
</dbReference>
<dbReference type="Pfam" id="PF00004">
    <property type="entry name" value="AAA"/>
    <property type="match status" value="1"/>
</dbReference>
<evidence type="ECO:0000313" key="7">
    <source>
        <dbReference type="Proteomes" id="UP000271624"/>
    </source>
</evidence>
<dbReference type="RefSeq" id="WP_127083082.1">
    <property type="nucleotide sequence ID" value="NZ_RSCL01000012.1"/>
</dbReference>
<dbReference type="SMART" id="SM00382">
    <property type="entry name" value="AAA"/>
    <property type="match status" value="1"/>
</dbReference>
<dbReference type="OrthoDB" id="9809379at2"/>